<dbReference type="InterPro" id="IPR000073">
    <property type="entry name" value="AB_hydrolase_1"/>
</dbReference>
<sequence>MKETTKPPTPEYTEINGQKTAYFRYNTKAKGMPILYIHGYNGTGLGISYIAPYLKEHPIYAPDWPGAGLSDKPQDPGYYYPSKYTDFFIKFMQKMGIEKAIIIGHSLGGRLASHLAYRAPDKTPLLILIDPYGFAVQDDNFAFQLSKFGPLVDLAFSFNNYDIAKNSIENSAFTSKEAVPPDYRDYILSALFQHNANDSLKLVTKYLIHRDYLDNILPGIKQPVLLLWGREDKVMKIIHAHEFTSRLGIVYFYSIEGQNHMPHIEQPQKIAEYIKNFLKIKKHN</sequence>
<evidence type="ECO:0000313" key="2">
    <source>
        <dbReference type="EMBL" id="MEM5948601.1"/>
    </source>
</evidence>
<keyword evidence="2" id="KW-0378">Hydrolase</keyword>
<dbReference type="PANTHER" id="PTHR43798">
    <property type="entry name" value="MONOACYLGLYCEROL LIPASE"/>
    <property type="match status" value="1"/>
</dbReference>
<dbReference type="InterPro" id="IPR029058">
    <property type="entry name" value="AB_hydrolase_fold"/>
</dbReference>
<comment type="caution">
    <text evidence="2">The sequence shown here is derived from an EMBL/GenBank/DDBJ whole genome shotgun (WGS) entry which is preliminary data.</text>
</comment>
<evidence type="ECO:0000259" key="1">
    <source>
        <dbReference type="Pfam" id="PF00561"/>
    </source>
</evidence>
<dbReference type="PRINTS" id="PR00111">
    <property type="entry name" value="ABHYDROLASE"/>
</dbReference>
<dbReference type="GO" id="GO:0016787">
    <property type="term" value="F:hydrolase activity"/>
    <property type="evidence" value="ECO:0007669"/>
    <property type="project" value="UniProtKB-KW"/>
</dbReference>
<dbReference type="EMBL" id="JBCHKQ010000004">
    <property type="protein sequence ID" value="MEM5948601.1"/>
    <property type="molecule type" value="Genomic_DNA"/>
</dbReference>
<dbReference type="PANTHER" id="PTHR43798:SF33">
    <property type="entry name" value="HYDROLASE, PUTATIVE (AFU_ORTHOLOGUE AFUA_2G14860)-RELATED"/>
    <property type="match status" value="1"/>
</dbReference>
<dbReference type="InterPro" id="IPR050266">
    <property type="entry name" value="AB_hydrolase_sf"/>
</dbReference>
<dbReference type="Pfam" id="PF00561">
    <property type="entry name" value="Abhydrolase_1"/>
    <property type="match status" value="1"/>
</dbReference>
<dbReference type="SUPFAM" id="SSF53474">
    <property type="entry name" value="alpha/beta-Hydrolases"/>
    <property type="match status" value="1"/>
</dbReference>
<evidence type="ECO:0000313" key="3">
    <source>
        <dbReference type="Proteomes" id="UP001466331"/>
    </source>
</evidence>
<name>A0ABU9UDT1_9SPIR</name>
<dbReference type="Gene3D" id="3.40.50.1820">
    <property type="entry name" value="alpha/beta hydrolase"/>
    <property type="match status" value="1"/>
</dbReference>
<dbReference type="Proteomes" id="UP001466331">
    <property type="component" value="Unassembled WGS sequence"/>
</dbReference>
<proteinExistence type="predicted"/>
<organism evidence="2 3">
    <name type="scientific">Rarispira pelagica</name>
    <dbReference type="NCBI Taxonomy" id="3141764"/>
    <lineage>
        <taxon>Bacteria</taxon>
        <taxon>Pseudomonadati</taxon>
        <taxon>Spirochaetota</taxon>
        <taxon>Spirochaetia</taxon>
        <taxon>Winmispirales</taxon>
        <taxon>Winmispiraceae</taxon>
        <taxon>Rarispira</taxon>
    </lineage>
</organism>
<accession>A0ABU9UDT1</accession>
<reference evidence="2 3" key="1">
    <citation type="submission" date="2024-03" db="EMBL/GenBank/DDBJ databases">
        <title>Ignisphaera cupida sp. nov., a hyperthermophilic hydrolytic archaeon from a hot spring of Kamchatka, and proposal of Ignisphaeraceae fam. nov.</title>
        <authorList>
            <person name="Podosokorskaya O.A."/>
            <person name="Elcheninov A.G."/>
            <person name="Maltseva A.I."/>
            <person name="Zayulina K.S."/>
            <person name="Novikov A."/>
            <person name="Merkel A.Y."/>
        </authorList>
    </citation>
    <scope>NUCLEOTIDE SEQUENCE [LARGE SCALE GENOMIC DNA]</scope>
    <source>
        <strain evidence="2 3">38H-sp</strain>
    </source>
</reference>
<gene>
    <name evidence="2" type="ORF">WKV44_08595</name>
</gene>
<protein>
    <submittedName>
        <fullName evidence="2">Alpha/beta hydrolase</fullName>
    </submittedName>
</protein>
<feature type="domain" description="AB hydrolase-1" evidence="1">
    <location>
        <begin position="33"/>
        <end position="267"/>
    </location>
</feature>
<dbReference type="RefSeq" id="WP_420070052.1">
    <property type="nucleotide sequence ID" value="NZ_JBCHKQ010000004.1"/>
</dbReference>
<keyword evidence="3" id="KW-1185">Reference proteome</keyword>